<dbReference type="InParanoid" id="A0A1X7VC31"/>
<dbReference type="Pfam" id="PF01423">
    <property type="entry name" value="LSM"/>
    <property type="match status" value="1"/>
</dbReference>
<feature type="domain" description="Sm" evidence="1">
    <location>
        <begin position="12"/>
        <end position="84"/>
    </location>
</feature>
<dbReference type="GO" id="GO:0071254">
    <property type="term" value="C:cytoplasmic U snRNP body"/>
    <property type="evidence" value="ECO:0007669"/>
    <property type="project" value="TreeGrafter"/>
</dbReference>
<dbReference type="SMART" id="SM00651">
    <property type="entry name" value="Sm"/>
    <property type="match status" value="1"/>
</dbReference>
<dbReference type="SUPFAM" id="SSF50182">
    <property type="entry name" value="Sm-like ribonucleoproteins"/>
    <property type="match status" value="1"/>
</dbReference>
<dbReference type="GO" id="GO:0071209">
    <property type="term" value="F:U7 snRNA binding"/>
    <property type="evidence" value="ECO:0007669"/>
    <property type="project" value="TreeGrafter"/>
</dbReference>
<dbReference type="GO" id="GO:0071208">
    <property type="term" value="F:histone pre-mRNA DCP binding"/>
    <property type="evidence" value="ECO:0007669"/>
    <property type="project" value="TreeGrafter"/>
</dbReference>
<dbReference type="InterPro" id="IPR052840">
    <property type="entry name" value="U7_snRNA_Sm-like"/>
</dbReference>
<name>A0A1X7VC31_AMPQE</name>
<evidence type="ECO:0000313" key="2">
    <source>
        <dbReference type="EnsemblMetazoa" id="Aqu2.1.37581_001"/>
    </source>
</evidence>
<dbReference type="EnsemblMetazoa" id="Aqu2.1.37581_001">
    <property type="protein sequence ID" value="Aqu2.1.37581_001"/>
    <property type="gene ID" value="Aqu2.1.37581"/>
</dbReference>
<dbReference type="PANTHER" id="PTHR21196">
    <property type="entry name" value="U7 SNRNA-ASSOCIATED SM-LIKE PROTEIN LSM10"/>
    <property type="match status" value="1"/>
</dbReference>
<reference evidence="2" key="1">
    <citation type="submission" date="2017-05" db="UniProtKB">
        <authorList>
            <consortium name="EnsemblMetazoa"/>
        </authorList>
    </citation>
    <scope>IDENTIFICATION</scope>
</reference>
<dbReference type="GO" id="GO:0016604">
    <property type="term" value="C:nuclear body"/>
    <property type="evidence" value="ECO:0007669"/>
    <property type="project" value="TreeGrafter"/>
</dbReference>
<dbReference type="PANTHER" id="PTHR21196:SF1">
    <property type="entry name" value="U7 SNRNA-ASSOCIATED SM-LIKE PROTEIN LSM10"/>
    <property type="match status" value="1"/>
</dbReference>
<dbReference type="FunCoup" id="A0A1X7VC31">
    <property type="interactions" value="34"/>
</dbReference>
<organism evidence="2">
    <name type="scientific">Amphimedon queenslandica</name>
    <name type="common">Sponge</name>
    <dbReference type="NCBI Taxonomy" id="400682"/>
    <lineage>
        <taxon>Eukaryota</taxon>
        <taxon>Metazoa</taxon>
        <taxon>Porifera</taxon>
        <taxon>Demospongiae</taxon>
        <taxon>Heteroscleromorpha</taxon>
        <taxon>Haplosclerida</taxon>
        <taxon>Niphatidae</taxon>
        <taxon>Amphimedon</taxon>
    </lineage>
</organism>
<dbReference type="STRING" id="400682.A0A1X7VC31"/>
<dbReference type="AlphaFoldDB" id="A0A1X7VC31"/>
<dbReference type="PROSITE" id="PS52002">
    <property type="entry name" value="SM"/>
    <property type="match status" value="1"/>
</dbReference>
<dbReference type="InterPro" id="IPR001163">
    <property type="entry name" value="Sm_dom_euk/arc"/>
</dbReference>
<protein>
    <recommendedName>
        <fullName evidence="1">Sm domain-containing protein</fullName>
    </recommendedName>
</protein>
<dbReference type="CDD" id="cd01733">
    <property type="entry name" value="LSm10"/>
    <property type="match status" value="1"/>
</dbReference>
<proteinExistence type="predicted"/>
<dbReference type="InterPro" id="IPR010920">
    <property type="entry name" value="LSM_dom_sf"/>
</dbReference>
<sequence length="136" mass="15622">MATSSKKQSLRTLLCFLQGLQNCKTTVELRNEITIKGTIVNVDDKMNTTISGAEYKYLDGTVMNCENLFIQGSQIRYVHIPDDIDPMTLLNKIVDEESEREIAPFSKQKVSDKKLTRIEEEKKMVRDYVMGKGRRN</sequence>
<dbReference type="InterPro" id="IPR047575">
    <property type="entry name" value="Sm"/>
</dbReference>
<dbReference type="Gene3D" id="2.30.30.100">
    <property type="match status" value="1"/>
</dbReference>
<evidence type="ECO:0000259" key="1">
    <source>
        <dbReference type="PROSITE" id="PS52002"/>
    </source>
</evidence>
<dbReference type="GO" id="GO:0006398">
    <property type="term" value="P:mRNA 3'-end processing by stem-loop binding and cleavage"/>
    <property type="evidence" value="ECO:0007669"/>
    <property type="project" value="TreeGrafter"/>
</dbReference>
<accession>A0A1X7VC31</accession>